<gene>
    <name evidence="1" type="ORF">GXP67_27025</name>
</gene>
<reference evidence="1 2" key="1">
    <citation type="submission" date="2020-01" db="EMBL/GenBank/DDBJ databases">
        <authorList>
            <person name="Kim M.K."/>
        </authorList>
    </citation>
    <scope>NUCLEOTIDE SEQUENCE [LARGE SCALE GENOMIC DNA]</scope>
    <source>
        <strain evidence="1 2">172606-1</strain>
    </source>
</reference>
<evidence type="ECO:0008006" key="3">
    <source>
        <dbReference type="Google" id="ProtNLM"/>
    </source>
</evidence>
<evidence type="ECO:0000313" key="2">
    <source>
        <dbReference type="Proteomes" id="UP000480178"/>
    </source>
</evidence>
<dbReference type="AlphaFoldDB" id="A0A6C0GPQ5"/>
<dbReference type="Proteomes" id="UP000480178">
    <property type="component" value="Chromosome"/>
</dbReference>
<dbReference type="KEGG" id="rhoz:GXP67_27025"/>
<accession>A0A6C0GPQ5</accession>
<evidence type="ECO:0000313" key="1">
    <source>
        <dbReference type="EMBL" id="QHT70036.1"/>
    </source>
</evidence>
<sequence>MYLVTDELLKISLKTAFTVKKKLLYWLLTGTIFLQYSPVMAQNSTTTSKSDIEYDAIYDDPYDINKLWLHFYPMYADGFVTNFNVGYGGQANYYLKDKFDFRLHIRKTYTKGSDFSRINGDKNSTVDNSLNVYKHFEGGATYHIIDKGDAGESKIVVYTKRYKANKWASTVPEHIAVPSKVRKIAGVRAGGFYWASATNLNEVLNKQKVYLLDTQGDTLSNSEKIYGNVRSAGIYLGGSISRIRNVIVKPKKYDVAVNDVIFTAYGDILFAPMLQVEDIMQNRLTYSASPIKTRKIGIRAGFEGMYNREFSWSYGAEIGYKPSIQTRGFYAMVKVGFAFASRLQQQRQSYQVEKAEK</sequence>
<keyword evidence="2" id="KW-1185">Reference proteome</keyword>
<proteinExistence type="predicted"/>
<organism evidence="1 2">
    <name type="scientific">Rhodocytophaga rosea</name>
    <dbReference type="NCBI Taxonomy" id="2704465"/>
    <lineage>
        <taxon>Bacteria</taxon>
        <taxon>Pseudomonadati</taxon>
        <taxon>Bacteroidota</taxon>
        <taxon>Cytophagia</taxon>
        <taxon>Cytophagales</taxon>
        <taxon>Rhodocytophagaceae</taxon>
        <taxon>Rhodocytophaga</taxon>
    </lineage>
</organism>
<name>A0A6C0GPQ5_9BACT</name>
<dbReference type="RefSeq" id="WP_162446019.1">
    <property type="nucleotide sequence ID" value="NZ_CP048222.1"/>
</dbReference>
<protein>
    <recommendedName>
        <fullName evidence="3">DUF4421 domain-containing protein</fullName>
    </recommendedName>
</protein>
<dbReference type="EMBL" id="CP048222">
    <property type="protein sequence ID" value="QHT70036.1"/>
    <property type="molecule type" value="Genomic_DNA"/>
</dbReference>